<name>A0A1G7XGR8_9FLAO</name>
<organism evidence="2 3">
    <name type="scientific">Psychroflexus sediminis</name>
    <dbReference type="NCBI Taxonomy" id="470826"/>
    <lineage>
        <taxon>Bacteria</taxon>
        <taxon>Pseudomonadati</taxon>
        <taxon>Bacteroidota</taxon>
        <taxon>Flavobacteriia</taxon>
        <taxon>Flavobacteriales</taxon>
        <taxon>Flavobacteriaceae</taxon>
        <taxon>Psychroflexus</taxon>
    </lineage>
</organism>
<evidence type="ECO:0000256" key="1">
    <source>
        <dbReference type="SAM" id="Phobius"/>
    </source>
</evidence>
<keyword evidence="1" id="KW-1133">Transmembrane helix</keyword>
<evidence type="ECO:0000313" key="2">
    <source>
        <dbReference type="EMBL" id="SDG83317.1"/>
    </source>
</evidence>
<dbReference type="EMBL" id="FNCW01000008">
    <property type="protein sequence ID" value="SDG83317.1"/>
    <property type="molecule type" value="Genomic_DNA"/>
</dbReference>
<protein>
    <recommendedName>
        <fullName evidence="4">Riboflavin synthase subunit beta</fullName>
    </recommendedName>
</protein>
<evidence type="ECO:0000313" key="3">
    <source>
        <dbReference type="Proteomes" id="UP000199296"/>
    </source>
</evidence>
<proteinExistence type="predicted"/>
<accession>A0A1G7XGR8</accession>
<reference evidence="2 3" key="1">
    <citation type="submission" date="2016-10" db="EMBL/GenBank/DDBJ databases">
        <authorList>
            <person name="de Groot N.N."/>
        </authorList>
    </citation>
    <scope>NUCLEOTIDE SEQUENCE [LARGE SCALE GENOMIC DNA]</scope>
    <source>
        <strain evidence="2 3">DSM 19803</strain>
    </source>
</reference>
<feature type="transmembrane region" description="Helical" evidence="1">
    <location>
        <begin position="67"/>
        <end position="87"/>
    </location>
</feature>
<keyword evidence="1" id="KW-0812">Transmembrane</keyword>
<dbReference type="AlphaFoldDB" id="A0A1G7XGR8"/>
<dbReference type="OrthoDB" id="1139505at2"/>
<keyword evidence="3" id="KW-1185">Reference proteome</keyword>
<keyword evidence="1" id="KW-0472">Membrane</keyword>
<evidence type="ECO:0008006" key="4">
    <source>
        <dbReference type="Google" id="ProtNLM"/>
    </source>
</evidence>
<dbReference type="Proteomes" id="UP000199296">
    <property type="component" value="Unassembled WGS sequence"/>
</dbReference>
<gene>
    <name evidence="2" type="ORF">SAMN04488027_10899</name>
</gene>
<dbReference type="RefSeq" id="WP_093368174.1">
    <property type="nucleotide sequence ID" value="NZ_FNCW01000008.1"/>
</dbReference>
<dbReference type="STRING" id="470826.SAMN04488027_10899"/>
<sequence length="97" mass="11498">MFKLKSLKLRKNSRYNYTPRYYKGKDTGNPYNFDSKFAKYKDTPNSVDFGSHWAEARENSRTRSNRGVNRTIIIIALILTFIFLWIIDFDLSIFSSK</sequence>